<dbReference type="GO" id="GO:0065002">
    <property type="term" value="P:intracellular protein transmembrane transport"/>
    <property type="evidence" value="ECO:0007669"/>
    <property type="project" value="UniProtKB-UniRule"/>
</dbReference>
<feature type="transmembrane region" description="Helical" evidence="9">
    <location>
        <begin position="40"/>
        <end position="61"/>
    </location>
</feature>
<dbReference type="InterPro" id="IPR005807">
    <property type="entry name" value="SecE_bac"/>
</dbReference>
<evidence type="ECO:0000256" key="5">
    <source>
        <dbReference type="ARBA" id="ARBA00022927"/>
    </source>
</evidence>
<evidence type="ECO:0000256" key="3">
    <source>
        <dbReference type="ARBA" id="ARBA00022475"/>
    </source>
</evidence>
<dbReference type="HAMAP" id="MF_00422">
    <property type="entry name" value="SecE"/>
    <property type="match status" value="1"/>
</dbReference>
<evidence type="ECO:0000313" key="11">
    <source>
        <dbReference type="Proteomes" id="UP001198242"/>
    </source>
</evidence>
<keyword evidence="4 9" id="KW-0812">Transmembrane</keyword>
<dbReference type="InterPro" id="IPR001901">
    <property type="entry name" value="Translocase_SecE/Sec61-g"/>
</dbReference>
<evidence type="ECO:0000313" key="10">
    <source>
        <dbReference type="EMBL" id="MCC2210545.1"/>
    </source>
</evidence>
<keyword evidence="2 9" id="KW-0813">Transport</keyword>
<dbReference type="Pfam" id="PF00584">
    <property type="entry name" value="SecE"/>
    <property type="match status" value="1"/>
</dbReference>
<comment type="caution">
    <text evidence="10">The sequence shown here is derived from an EMBL/GenBank/DDBJ whole genome shotgun (WGS) entry which is preliminary data.</text>
</comment>
<dbReference type="InterPro" id="IPR038379">
    <property type="entry name" value="SecE_sf"/>
</dbReference>
<dbReference type="GO" id="GO:0005886">
    <property type="term" value="C:plasma membrane"/>
    <property type="evidence" value="ECO:0007669"/>
    <property type="project" value="UniProtKB-SubCell"/>
</dbReference>
<dbReference type="AlphaFoldDB" id="A0AAE3DYG5"/>
<dbReference type="GO" id="GO:0006605">
    <property type="term" value="P:protein targeting"/>
    <property type="evidence" value="ECO:0007669"/>
    <property type="project" value="UniProtKB-UniRule"/>
</dbReference>
<proteinExistence type="inferred from homology"/>
<dbReference type="PROSITE" id="PS01067">
    <property type="entry name" value="SECE_SEC61G"/>
    <property type="match status" value="1"/>
</dbReference>
<keyword evidence="3 9" id="KW-1003">Cell membrane</keyword>
<comment type="similarity">
    <text evidence="9">Belongs to the SecE/SEC61-gamma family.</text>
</comment>
<evidence type="ECO:0000256" key="1">
    <source>
        <dbReference type="ARBA" id="ARBA00004370"/>
    </source>
</evidence>
<accession>A0AAE3DYG5</accession>
<dbReference type="RefSeq" id="WP_308456371.1">
    <property type="nucleotide sequence ID" value="NZ_JAJEQM010000008.1"/>
</dbReference>
<name>A0AAE3DYG5_9FIRM</name>
<protein>
    <recommendedName>
        <fullName evidence="9">Protein translocase subunit SecE</fullName>
    </recommendedName>
</protein>
<comment type="subunit">
    <text evidence="9">Component of the Sec protein translocase complex. Heterotrimer consisting of SecY, SecE and SecG subunits. The heterotrimers can form oligomers, although 1 heterotrimer is thought to be able to translocate proteins. Interacts with the ribosome. Interacts with SecDF, and other proteins may be involved. Interacts with SecA.</text>
</comment>
<evidence type="ECO:0000256" key="6">
    <source>
        <dbReference type="ARBA" id="ARBA00022989"/>
    </source>
</evidence>
<evidence type="ECO:0000256" key="2">
    <source>
        <dbReference type="ARBA" id="ARBA00022448"/>
    </source>
</evidence>
<dbReference type="GO" id="GO:0008320">
    <property type="term" value="F:protein transmembrane transporter activity"/>
    <property type="evidence" value="ECO:0007669"/>
    <property type="project" value="UniProtKB-UniRule"/>
</dbReference>
<evidence type="ECO:0000256" key="4">
    <source>
        <dbReference type="ARBA" id="ARBA00022692"/>
    </source>
</evidence>
<comment type="subcellular location">
    <subcellularLocation>
        <location evidence="9">Cell membrane</location>
        <topology evidence="9">Single-pass membrane protein</topology>
    </subcellularLocation>
    <subcellularLocation>
        <location evidence="1">Membrane</location>
    </subcellularLocation>
</comment>
<reference evidence="10 11" key="1">
    <citation type="submission" date="2021-10" db="EMBL/GenBank/DDBJ databases">
        <title>Anaerobic single-cell dispensing facilitates the cultivation of human gut bacteria.</title>
        <authorList>
            <person name="Afrizal A."/>
        </authorList>
    </citation>
    <scope>NUCLEOTIDE SEQUENCE [LARGE SCALE GENOMIC DNA]</scope>
    <source>
        <strain evidence="10 11">CLA-AA-H232</strain>
    </source>
</reference>
<dbReference type="GO" id="GO:0009306">
    <property type="term" value="P:protein secretion"/>
    <property type="evidence" value="ECO:0007669"/>
    <property type="project" value="UniProtKB-UniRule"/>
</dbReference>
<comment type="function">
    <text evidence="9">Essential subunit of the Sec protein translocation channel SecYEG. Clamps together the 2 halves of SecY. May contact the channel plug during translocation.</text>
</comment>
<dbReference type="EMBL" id="JAJEQM010000008">
    <property type="protein sequence ID" value="MCC2210545.1"/>
    <property type="molecule type" value="Genomic_DNA"/>
</dbReference>
<evidence type="ECO:0000256" key="7">
    <source>
        <dbReference type="ARBA" id="ARBA00023010"/>
    </source>
</evidence>
<dbReference type="PANTHER" id="PTHR33910:SF1">
    <property type="entry name" value="PROTEIN TRANSLOCASE SUBUNIT SECE"/>
    <property type="match status" value="1"/>
</dbReference>
<sequence>MADTNLSKANKPSFGTRVKRFFKDTKAELKKVTWPNKEQLIHNTGVIIVFILIITIILSVLDFGFAKLFQLLTNIL</sequence>
<keyword evidence="8 9" id="KW-0472">Membrane</keyword>
<keyword evidence="11" id="KW-1185">Reference proteome</keyword>
<keyword evidence="6 9" id="KW-1133">Transmembrane helix</keyword>
<dbReference type="PANTHER" id="PTHR33910">
    <property type="entry name" value="PROTEIN TRANSLOCASE SUBUNIT SECE"/>
    <property type="match status" value="1"/>
</dbReference>
<organism evidence="10 11">
    <name type="scientific">Hominilimicola fabiformis</name>
    <dbReference type="NCBI Taxonomy" id="2885356"/>
    <lineage>
        <taxon>Bacteria</taxon>
        <taxon>Bacillati</taxon>
        <taxon>Bacillota</taxon>
        <taxon>Clostridia</taxon>
        <taxon>Eubacteriales</taxon>
        <taxon>Oscillospiraceae</taxon>
        <taxon>Hominilimicola</taxon>
    </lineage>
</organism>
<evidence type="ECO:0000256" key="8">
    <source>
        <dbReference type="ARBA" id="ARBA00023136"/>
    </source>
</evidence>
<evidence type="ECO:0000256" key="9">
    <source>
        <dbReference type="HAMAP-Rule" id="MF_00422"/>
    </source>
</evidence>
<dbReference type="Gene3D" id="1.20.5.1030">
    <property type="entry name" value="Preprotein translocase secy subunit"/>
    <property type="match status" value="1"/>
</dbReference>
<dbReference type="NCBIfam" id="TIGR00964">
    <property type="entry name" value="secE_bact"/>
    <property type="match status" value="1"/>
</dbReference>
<dbReference type="Proteomes" id="UP001198242">
    <property type="component" value="Unassembled WGS sequence"/>
</dbReference>
<dbReference type="GO" id="GO:0043952">
    <property type="term" value="P:protein transport by the Sec complex"/>
    <property type="evidence" value="ECO:0007669"/>
    <property type="project" value="UniProtKB-UniRule"/>
</dbReference>
<keyword evidence="5 9" id="KW-0653">Protein transport</keyword>
<gene>
    <name evidence="9 10" type="primary">secE</name>
    <name evidence="10" type="ORF">LKE05_07050</name>
</gene>
<keyword evidence="7 9" id="KW-0811">Translocation</keyword>